<dbReference type="InterPro" id="IPR036402">
    <property type="entry name" value="EF-Ts_dimer_sf"/>
</dbReference>
<comment type="subcellular location">
    <subcellularLocation>
        <location evidence="6 8">Cytoplasm</location>
    </subcellularLocation>
</comment>
<dbReference type="InterPro" id="IPR009060">
    <property type="entry name" value="UBA-like_sf"/>
</dbReference>
<accession>A0A395W856</accession>
<keyword evidence="4 6" id="KW-0648">Protein biosynthesis</keyword>
<reference evidence="10 11" key="1">
    <citation type="submission" date="2018-08" db="EMBL/GenBank/DDBJ databases">
        <title>A genome reference for cultivated species of the human gut microbiota.</title>
        <authorList>
            <person name="Zou Y."/>
            <person name="Xue W."/>
            <person name="Luo G."/>
        </authorList>
    </citation>
    <scope>NUCLEOTIDE SEQUENCE [LARGE SCALE GENOMIC DNA]</scope>
    <source>
        <strain evidence="10 11">AF15-20</strain>
    </source>
</reference>
<dbReference type="Gene3D" id="1.10.286.20">
    <property type="match status" value="1"/>
</dbReference>
<feature type="region of interest" description="Involved in Mg(2+) ion dislocation from EF-Tu" evidence="6">
    <location>
        <begin position="79"/>
        <end position="82"/>
    </location>
</feature>
<dbReference type="Gene3D" id="1.10.8.10">
    <property type="entry name" value="DNA helicase RuvA subunit, C-terminal domain"/>
    <property type="match status" value="1"/>
</dbReference>
<name>A0A395W856_9FIRM</name>
<evidence type="ECO:0000256" key="8">
    <source>
        <dbReference type="RuleBase" id="RU000643"/>
    </source>
</evidence>
<gene>
    <name evidence="6" type="primary">tsf</name>
    <name evidence="10" type="ORF">DWW32_04565</name>
</gene>
<dbReference type="RefSeq" id="WP_118324922.1">
    <property type="nucleotide sequence ID" value="NZ_QRYH01000011.1"/>
</dbReference>
<evidence type="ECO:0000256" key="3">
    <source>
        <dbReference type="ARBA" id="ARBA00022768"/>
    </source>
</evidence>
<dbReference type="GeneID" id="66579674"/>
<dbReference type="HAMAP" id="MF_00050">
    <property type="entry name" value="EF_Ts"/>
    <property type="match status" value="1"/>
</dbReference>
<dbReference type="SUPFAM" id="SSF54713">
    <property type="entry name" value="Elongation factor Ts (EF-Ts), dimerisation domain"/>
    <property type="match status" value="2"/>
</dbReference>
<dbReference type="GO" id="GO:0003746">
    <property type="term" value="F:translation elongation factor activity"/>
    <property type="evidence" value="ECO:0007669"/>
    <property type="project" value="UniProtKB-UniRule"/>
</dbReference>
<dbReference type="InterPro" id="IPR001816">
    <property type="entry name" value="Transl_elong_EFTs/EF1B"/>
</dbReference>
<dbReference type="GO" id="GO:0005737">
    <property type="term" value="C:cytoplasm"/>
    <property type="evidence" value="ECO:0007669"/>
    <property type="project" value="UniProtKB-SubCell"/>
</dbReference>
<dbReference type="PANTHER" id="PTHR11741">
    <property type="entry name" value="ELONGATION FACTOR TS"/>
    <property type="match status" value="1"/>
</dbReference>
<dbReference type="InterPro" id="IPR014039">
    <property type="entry name" value="Transl_elong_EFTs/EF1B_dimer"/>
</dbReference>
<dbReference type="AlphaFoldDB" id="A0A395W856"/>
<dbReference type="Proteomes" id="UP000265489">
    <property type="component" value="Unassembled WGS sequence"/>
</dbReference>
<comment type="similarity">
    <text evidence="1 6 7">Belongs to the EF-Ts family.</text>
</comment>
<evidence type="ECO:0000256" key="6">
    <source>
        <dbReference type="HAMAP-Rule" id="MF_00050"/>
    </source>
</evidence>
<evidence type="ECO:0000256" key="4">
    <source>
        <dbReference type="ARBA" id="ARBA00022917"/>
    </source>
</evidence>
<keyword evidence="6" id="KW-0963">Cytoplasm</keyword>
<sequence>MAITAAQVKELREKTGAGMMDCKKALTECEGDIAKAVDWLREKGIAKSAKKEGRIAAEGLTRVAVSGNTAVLFEVNSETDFVSKNEQFLGLMNTLQEAILANKPASTEEALNIQTAEGTINDLIINATATIGEKISFRRVAVVEKADDEIFGSYMHMGGSISAVVVVKGTEDATVAKNLAMQVASMAPKYVSQAEVPSEEVEHERELQLQMMKADPNMASKPEKVLVGILKGKVDKHFKDQCLLDQEYFLEPKIKVSQFLKDNKAEVVTFVRFQTGEGIEKREENFAEEVAAQMAK</sequence>
<dbReference type="Pfam" id="PF00889">
    <property type="entry name" value="EF_TS"/>
    <property type="match status" value="1"/>
</dbReference>
<dbReference type="NCBIfam" id="TIGR00116">
    <property type="entry name" value="tsf"/>
    <property type="match status" value="1"/>
</dbReference>
<dbReference type="EMBL" id="QRYQ01000005">
    <property type="protein sequence ID" value="RGU92691.1"/>
    <property type="molecule type" value="Genomic_DNA"/>
</dbReference>
<comment type="function">
    <text evidence="5 6 7">Associates with the EF-Tu.GDP complex and induces the exchange of GDP to GTP. It remains bound to the aminoacyl-tRNA.EF-Tu.GTP complex up to the GTP hydrolysis stage on the ribosome.</text>
</comment>
<organism evidence="10 11">
    <name type="scientific">Holdemanella biformis</name>
    <dbReference type="NCBI Taxonomy" id="1735"/>
    <lineage>
        <taxon>Bacteria</taxon>
        <taxon>Bacillati</taxon>
        <taxon>Bacillota</taxon>
        <taxon>Erysipelotrichia</taxon>
        <taxon>Erysipelotrichales</taxon>
        <taxon>Erysipelotrichaceae</taxon>
        <taxon>Holdemanella</taxon>
    </lineage>
</organism>
<evidence type="ECO:0000256" key="5">
    <source>
        <dbReference type="ARBA" id="ARBA00025453"/>
    </source>
</evidence>
<evidence type="ECO:0000313" key="10">
    <source>
        <dbReference type="EMBL" id="RGU92691.1"/>
    </source>
</evidence>
<dbReference type="CDD" id="cd14275">
    <property type="entry name" value="UBA_EF-Ts"/>
    <property type="match status" value="1"/>
</dbReference>
<dbReference type="FunFam" id="1.10.8.10:FF:000001">
    <property type="entry name" value="Elongation factor Ts"/>
    <property type="match status" value="1"/>
</dbReference>
<dbReference type="PROSITE" id="PS01126">
    <property type="entry name" value="EF_TS_1"/>
    <property type="match status" value="1"/>
</dbReference>
<dbReference type="PANTHER" id="PTHR11741:SF0">
    <property type="entry name" value="ELONGATION FACTOR TS, MITOCHONDRIAL"/>
    <property type="match status" value="1"/>
</dbReference>
<protein>
    <recommendedName>
        <fullName evidence="2 6">Elongation factor Ts</fullName>
        <shortName evidence="6">EF-Ts</shortName>
    </recommendedName>
</protein>
<dbReference type="Gene3D" id="3.30.479.20">
    <property type="entry name" value="Elongation factor Ts, dimerisation domain"/>
    <property type="match status" value="2"/>
</dbReference>
<evidence type="ECO:0000256" key="1">
    <source>
        <dbReference type="ARBA" id="ARBA00005532"/>
    </source>
</evidence>
<feature type="domain" description="Translation elongation factor EFTs/EF1B dimerisation" evidence="9">
    <location>
        <begin position="70"/>
        <end position="277"/>
    </location>
</feature>
<dbReference type="InterPro" id="IPR018101">
    <property type="entry name" value="Transl_elong_Ts_CS"/>
</dbReference>
<evidence type="ECO:0000256" key="7">
    <source>
        <dbReference type="RuleBase" id="RU000642"/>
    </source>
</evidence>
<dbReference type="SUPFAM" id="SSF46934">
    <property type="entry name" value="UBA-like"/>
    <property type="match status" value="1"/>
</dbReference>
<evidence type="ECO:0000256" key="2">
    <source>
        <dbReference type="ARBA" id="ARBA00016956"/>
    </source>
</evidence>
<keyword evidence="3 6" id="KW-0251">Elongation factor</keyword>
<evidence type="ECO:0000313" key="11">
    <source>
        <dbReference type="Proteomes" id="UP000265489"/>
    </source>
</evidence>
<evidence type="ECO:0000259" key="9">
    <source>
        <dbReference type="Pfam" id="PF00889"/>
    </source>
</evidence>
<comment type="caution">
    <text evidence="10">The sequence shown here is derived from an EMBL/GenBank/DDBJ whole genome shotgun (WGS) entry which is preliminary data.</text>
</comment>
<dbReference type="PROSITE" id="PS01127">
    <property type="entry name" value="EF_TS_2"/>
    <property type="match status" value="1"/>
</dbReference>
<proteinExistence type="inferred from homology"/>